<protein>
    <submittedName>
        <fullName evidence="8">Phospholipid/cholesterol/gamma-HCH transport system permease protein</fullName>
    </submittedName>
</protein>
<comment type="similarity">
    <text evidence="2 7">Belongs to the MlaE permease family.</text>
</comment>
<comment type="subcellular location">
    <subcellularLocation>
        <location evidence="1">Membrane</location>
        <topology evidence="1">Multi-pass membrane protein</topology>
    </subcellularLocation>
</comment>
<accession>A0A1M6S156</accession>
<dbReference type="OrthoDB" id="9810518at2"/>
<feature type="transmembrane region" description="Helical" evidence="7">
    <location>
        <begin position="61"/>
        <end position="78"/>
    </location>
</feature>
<gene>
    <name evidence="8" type="ORF">SAMN04488087_1036</name>
</gene>
<keyword evidence="4 7" id="KW-0812">Transmembrane</keyword>
<evidence type="ECO:0000256" key="2">
    <source>
        <dbReference type="ARBA" id="ARBA00007556"/>
    </source>
</evidence>
<keyword evidence="9" id="KW-1185">Reference proteome</keyword>
<keyword evidence="3" id="KW-0813">Transport</keyword>
<dbReference type="InterPro" id="IPR030802">
    <property type="entry name" value="Permease_MalE"/>
</dbReference>
<evidence type="ECO:0000256" key="6">
    <source>
        <dbReference type="ARBA" id="ARBA00023136"/>
    </source>
</evidence>
<dbReference type="Proteomes" id="UP000185812">
    <property type="component" value="Unassembled WGS sequence"/>
</dbReference>
<dbReference type="STRING" id="633813.SAMN04488087_1036"/>
<evidence type="ECO:0000313" key="9">
    <source>
        <dbReference type="Proteomes" id="UP000185812"/>
    </source>
</evidence>
<dbReference type="NCBIfam" id="TIGR00056">
    <property type="entry name" value="MlaE family lipid ABC transporter permease subunit"/>
    <property type="match status" value="1"/>
</dbReference>
<dbReference type="GO" id="GO:0043190">
    <property type="term" value="C:ATP-binding cassette (ABC) transporter complex"/>
    <property type="evidence" value="ECO:0007669"/>
    <property type="project" value="InterPro"/>
</dbReference>
<sequence>MPTEPETLDLPERPPERLGRAFFERAGGLVLFIVRFFREVWRPPYEVRELIRQMDEAGSKSFILTAVTGMAIGVVLAMQSRGTLARFGAEAVLPSMLALSVFKEIGPVITSLVLAGRLGAGMAAEIGSMRVTEQIDALEVAALKPFHYLVITRVLACIVMFPVLTTWTNMIALAGGYLESVISADMDYRLFWNSAFSSLRFSDLLVDTLKTSVFGFLVGIVSCYLGYTVRGGTREVGQAAMQAVVISSLLILLADVVVVRISLFLYGVL</sequence>
<evidence type="ECO:0000256" key="1">
    <source>
        <dbReference type="ARBA" id="ARBA00004141"/>
    </source>
</evidence>
<keyword evidence="6 7" id="KW-0472">Membrane</keyword>
<dbReference type="Pfam" id="PF02405">
    <property type="entry name" value="MlaE"/>
    <property type="match status" value="1"/>
</dbReference>
<keyword evidence="5 7" id="KW-1133">Transmembrane helix</keyword>
<evidence type="ECO:0000256" key="5">
    <source>
        <dbReference type="ARBA" id="ARBA00022989"/>
    </source>
</evidence>
<proteinExistence type="inferred from homology"/>
<dbReference type="EMBL" id="FRAU01000002">
    <property type="protein sequence ID" value="SHK38471.1"/>
    <property type="molecule type" value="Genomic_DNA"/>
</dbReference>
<evidence type="ECO:0000256" key="4">
    <source>
        <dbReference type="ARBA" id="ARBA00022692"/>
    </source>
</evidence>
<evidence type="ECO:0000313" key="8">
    <source>
        <dbReference type="EMBL" id="SHK38471.1"/>
    </source>
</evidence>
<dbReference type="InterPro" id="IPR003453">
    <property type="entry name" value="ABC_MlaE_roteobac"/>
</dbReference>
<dbReference type="PANTHER" id="PTHR30188">
    <property type="entry name" value="ABC TRANSPORTER PERMEASE PROTEIN-RELATED"/>
    <property type="match status" value="1"/>
</dbReference>
<comment type="caution">
    <text evidence="7">Lacks conserved residue(s) required for the propagation of feature annotation.</text>
</comment>
<name>A0A1M6S156_9BACT</name>
<dbReference type="PANTHER" id="PTHR30188:SF4">
    <property type="entry name" value="PROTEIN TRIGALACTOSYLDIACYLGLYCEROL 1, CHLOROPLASTIC"/>
    <property type="match status" value="1"/>
</dbReference>
<organism evidence="8 9">
    <name type="scientific">Rhodothermus profundi</name>
    <dbReference type="NCBI Taxonomy" id="633813"/>
    <lineage>
        <taxon>Bacteria</taxon>
        <taxon>Pseudomonadati</taxon>
        <taxon>Rhodothermota</taxon>
        <taxon>Rhodothermia</taxon>
        <taxon>Rhodothermales</taxon>
        <taxon>Rhodothermaceae</taxon>
        <taxon>Rhodothermus</taxon>
    </lineage>
</organism>
<feature type="transmembrane region" description="Helical" evidence="7">
    <location>
        <begin position="239"/>
        <end position="266"/>
    </location>
</feature>
<reference evidence="9" key="1">
    <citation type="submission" date="2016-11" db="EMBL/GenBank/DDBJ databases">
        <authorList>
            <person name="Varghese N."/>
            <person name="Submissions S."/>
        </authorList>
    </citation>
    <scope>NUCLEOTIDE SEQUENCE [LARGE SCALE GENOMIC DNA]</scope>
    <source>
        <strain evidence="9">DSM 22212</strain>
    </source>
</reference>
<dbReference type="GO" id="GO:0005548">
    <property type="term" value="F:phospholipid transporter activity"/>
    <property type="evidence" value="ECO:0007669"/>
    <property type="project" value="TreeGrafter"/>
</dbReference>
<dbReference type="RefSeq" id="WP_072714885.1">
    <property type="nucleotide sequence ID" value="NZ_FRAU01000002.1"/>
</dbReference>
<feature type="transmembrane region" description="Helical" evidence="7">
    <location>
        <begin position="154"/>
        <end position="178"/>
    </location>
</feature>
<evidence type="ECO:0000256" key="3">
    <source>
        <dbReference type="ARBA" id="ARBA00022448"/>
    </source>
</evidence>
<dbReference type="AlphaFoldDB" id="A0A1M6S156"/>
<evidence type="ECO:0000256" key="7">
    <source>
        <dbReference type="RuleBase" id="RU362044"/>
    </source>
</evidence>
<feature type="transmembrane region" description="Helical" evidence="7">
    <location>
        <begin position="209"/>
        <end position="227"/>
    </location>
</feature>